<name>A0A3N4K962_9PEZI</name>
<feature type="compositionally biased region" description="Polar residues" evidence="1">
    <location>
        <begin position="271"/>
        <end position="284"/>
    </location>
</feature>
<evidence type="ECO:0000313" key="2">
    <source>
        <dbReference type="EMBL" id="RPB07070.1"/>
    </source>
</evidence>
<evidence type="ECO:0000256" key="1">
    <source>
        <dbReference type="SAM" id="MobiDB-lite"/>
    </source>
</evidence>
<protein>
    <submittedName>
        <fullName evidence="2">Uncharacterized protein</fullName>
    </submittedName>
</protein>
<organism evidence="2 3">
    <name type="scientific">Morchella conica CCBAS932</name>
    <dbReference type="NCBI Taxonomy" id="1392247"/>
    <lineage>
        <taxon>Eukaryota</taxon>
        <taxon>Fungi</taxon>
        <taxon>Dikarya</taxon>
        <taxon>Ascomycota</taxon>
        <taxon>Pezizomycotina</taxon>
        <taxon>Pezizomycetes</taxon>
        <taxon>Pezizales</taxon>
        <taxon>Morchellaceae</taxon>
        <taxon>Morchella</taxon>
    </lineage>
</organism>
<gene>
    <name evidence="2" type="ORF">P167DRAFT_550056</name>
</gene>
<dbReference type="InParanoid" id="A0A3N4K962"/>
<reference evidence="2 3" key="1">
    <citation type="journal article" date="2018" name="Nat. Ecol. Evol.">
        <title>Pezizomycetes genomes reveal the molecular basis of ectomycorrhizal truffle lifestyle.</title>
        <authorList>
            <person name="Murat C."/>
            <person name="Payen T."/>
            <person name="Noel B."/>
            <person name="Kuo A."/>
            <person name="Morin E."/>
            <person name="Chen J."/>
            <person name="Kohler A."/>
            <person name="Krizsan K."/>
            <person name="Balestrini R."/>
            <person name="Da Silva C."/>
            <person name="Montanini B."/>
            <person name="Hainaut M."/>
            <person name="Levati E."/>
            <person name="Barry K.W."/>
            <person name="Belfiori B."/>
            <person name="Cichocki N."/>
            <person name="Clum A."/>
            <person name="Dockter R.B."/>
            <person name="Fauchery L."/>
            <person name="Guy J."/>
            <person name="Iotti M."/>
            <person name="Le Tacon F."/>
            <person name="Lindquist E.A."/>
            <person name="Lipzen A."/>
            <person name="Malagnac F."/>
            <person name="Mello A."/>
            <person name="Molinier V."/>
            <person name="Miyauchi S."/>
            <person name="Poulain J."/>
            <person name="Riccioni C."/>
            <person name="Rubini A."/>
            <person name="Sitrit Y."/>
            <person name="Splivallo R."/>
            <person name="Traeger S."/>
            <person name="Wang M."/>
            <person name="Zifcakova L."/>
            <person name="Wipf D."/>
            <person name="Zambonelli A."/>
            <person name="Paolocci F."/>
            <person name="Nowrousian M."/>
            <person name="Ottonello S."/>
            <person name="Baldrian P."/>
            <person name="Spatafora J.W."/>
            <person name="Henrissat B."/>
            <person name="Nagy L.G."/>
            <person name="Aury J.M."/>
            <person name="Wincker P."/>
            <person name="Grigoriev I.V."/>
            <person name="Bonfante P."/>
            <person name="Martin F.M."/>
        </authorList>
    </citation>
    <scope>NUCLEOTIDE SEQUENCE [LARGE SCALE GENOMIC DNA]</scope>
    <source>
        <strain evidence="2 3">CCBAS932</strain>
    </source>
</reference>
<accession>A0A3N4K962</accession>
<dbReference type="AlphaFoldDB" id="A0A3N4K962"/>
<feature type="region of interest" description="Disordered" evidence="1">
    <location>
        <begin position="208"/>
        <end position="259"/>
    </location>
</feature>
<dbReference type="OrthoDB" id="10420473at2759"/>
<feature type="region of interest" description="Disordered" evidence="1">
    <location>
        <begin position="271"/>
        <end position="323"/>
    </location>
</feature>
<dbReference type="Proteomes" id="UP000277580">
    <property type="component" value="Unassembled WGS sequence"/>
</dbReference>
<feature type="compositionally biased region" description="Pro residues" evidence="1">
    <location>
        <begin position="287"/>
        <end position="296"/>
    </location>
</feature>
<proteinExistence type="predicted"/>
<sequence>MSPSEPPSKRILLVWRDDPGLTVPTVVPTVAALKFPTSTPTVVPTVAELLHKLEAVPYIKTNLDSAESPFTAVPAVSKPPNVFKSVPYIKVEDDDEDLSTTVAKPPNSPKIVPYKKIEGAGSPRTAVPTIAALPISPEAVPYTFTTGNDAENQDSRTSIWSMYGEYFDVPNDPREMFLFFRGLFDDVYKTAAAGAFLSIRQLALLHGAPSILGPPNKRKASTIVQQESRVQPPIEDSPLRLAGRPSLRRPAEPWPAPQFPRPLFYRQPAELSSANQAAGPSSAHQPDGPPPSPTQPGPLSVPASPSEGCRGAKRTRPAPPPIRRLDRYQVIPPTRDLGDFASVEDACLILRYQRRGVRLVKSTIGRAIC</sequence>
<keyword evidence="3" id="KW-1185">Reference proteome</keyword>
<dbReference type="EMBL" id="ML119197">
    <property type="protein sequence ID" value="RPB07070.1"/>
    <property type="molecule type" value="Genomic_DNA"/>
</dbReference>
<evidence type="ECO:0000313" key="3">
    <source>
        <dbReference type="Proteomes" id="UP000277580"/>
    </source>
</evidence>